<dbReference type="EMBL" id="OB796002">
    <property type="protein sequence ID" value="CAD7432942.1"/>
    <property type="molecule type" value="Genomic_DNA"/>
</dbReference>
<name>A0A7R9EFC1_9NEOP</name>
<organism evidence="2">
    <name type="scientific">Timema monikensis</name>
    <dbReference type="NCBI Taxonomy" id="170555"/>
    <lineage>
        <taxon>Eukaryota</taxon>
        <taxon>Metazoa</taxon>
        <taxon>Ecdysozoa</taxon>
        <taxon>Arthropoda</taxon>
        <taxon>Hexapoda</taxon>
        <taxon>Insecta</taxon>
        <taxon>Pterygota</taxon>
        <taxon>Neoptera</taxon>
        <taxon>Polyneoptera</taxon>
        <taxon>Phasmatodea</taxon>
        <taxon>Timematodea</taxon>
        <taxon>Timematoidea</taxon>
        <taxon>Timematidae</taxon>
        <taxon>Timema</taxon>
    </lineage>
</organism>
<feature type="compositionally biased region" description="Polar residues" evidence="1">
    <location>
        <begin position="1"/>
        <end position="10"/>
    </location>
</feature>
<feature type="compositionally biased region" description="Basic residues" evidence="1">
    <location>
        <begin position="37"/>
        <end position="47"/>
    </location>
</feature>
<protein>
    <submittedName>
        <fullName evidence="2">Uncharacterized protein</fullName>
    </submittedName>
</protein>
<sequence>MNLSLEQFLNSHRMVGENVQPPDHDQDDGEDGETAKRHAHPSVHGHLRAGDAVDLRQQQLRLTFDSDL</sequence>
<feature type="region of interest" description="Disordered" evidence="1">
    <location>
        <begin position="1"/>
        <end position="52"/>
    </location>
</feature>
<accession>A0A7R9EFC1</accession>
<proteinExistence type="predicted"/>
<gene>
    <name evidence="2" type="ORF">TMSB3V08_LOCUS9632</name>
</gene>
<reference evidence="2" key="1">
    <citation type="submission" date="2020-11" db="EMBL/GenBank/DDBJ databases">
        <authorList>
            <person name="Tran Van P."/>
        </authorList>
    </citation>
    <scope>NUCLEOTIDE SEQUENCE</scope>
</reference>
<dbReference type="AlphaFoldDB" id="A0A7R9EFC1"/>
<evidence type="ECO:0000313" key="2">
    <source>
        <dbReference type="EMBL" id="CAD7432942.1"/>
    </source>
</evidence>
<evidence type="ECO:0000256" key="1">
    <source>
        <dbReference type="SAM" id="MobiDB-lite"/>
    </source>
</evidence>